<dbReference type="RefSeq" id="WP_377433507.1">
    <property type="nucleotide sequence ID" value="NZ_JBHSPR010000085.1"/>
</dbReference>
<keyword evidence="3" id="KW-1003">Cell membrane</keyword>
<reference evidence="11" key="1">
    <citation type="journal article" date="2019" name="Int. J. Syst. Evol. Microbiol.">
        <title>The Global Catalogue of Microorganisms (GCM) 10K type strain sequencing project: providing services to taxonomists for standard genome sequencing and annotation.</title>
        <authorList>
            <consortium name="The Broad Institute Genomics Platform"/>
            <consortium name="The Broad Institute Genome Sequencing Center for Infectious Disease"/>
            <person name="Wu L."/>
            <person name="Ma J."/>
        </authorList>
    </citation>
    <scope>NUCLEOTIDE SEQUENCE [LARGE SCALE GENOMIC DNA]</scope>
    <source>
        <strain evidence="11">ZS-35-S2</strain>
    </source>
</reference>
<feature type="transmembrane region" description="Helical" evidence="8">
    <location>
        <begin position="102"/>
        <end position="124"/>
    </location>
</feature>
<evidence type="ECO:0000256" key="5">
    <source>
        <dbReference type="ARBA" id="ARBA00022989"/>
    </source>
</evidence>
<keyword evidence="11" id="KW-1185">Reference proteome</keyword>
<dbReference type="InterPro" id="IPR036259">
    <property type="entry name" value="MFS_trans_sf"/>
</dbReference>
<comment type="subcellular location">
    <subcellularLocation>
        <location evidence="1">Cell membrane</location>
        <topology evidence="1">Multi-pass membrane protein</topology>
    </subcellularLocation>
</comment>
<evidence type="ECO:0000256" key="3">
    <source>
        <dbReference type="ARBA" id="ARBA00022475"/>
    </source>
</evidence>
<keyword evidence="4 8" id="KW-0812">Transmembrane</keyword>
<feature type="transmembrane region" description="Helical" evidence="8">
    <location>
        <begin position="330"/>
        <end position="352"/>
    </location>
</feature>
<dbReference type="Proteomes" id="UP001596203">
    <property type="component" value="Unassembled WGS sequence"/>
</dbReference>
<evidence type="ECO:0000313" key="10">
    <source>
        <dbReference type="EMBL" id="MFC6023363.1"/>
    </source>
</evidence>
<dbReference type="InterPro" id="IPR050171">
    <property type="entry name" value="MFS_Transporters"/>
</dbReference>
<comment type="caution">
    <text evidence="10">The sequence shown here is derived from an EMBL/GenBank/DDBJ whole genome shotgun (WGS) entry which is preliminary data.</text>
</comment>
<dbReference type="PROSITE" id="PS50850">
    <property type="entry name" value="MFS"/>
    <property type="match status" value="1"/>
</dbReference>
<evidence type="ECO:0000313" key="11">
    <source>
        <dbReference type="Proteomes" id="UP001596203"/>
    </source>
</evidence>
<accession>A0ABW1KSN9</accession>
<dbReference type="PANTHER" id="PTHR23517:SF2">
    <property type="entry name" value="MULTIDRUG RESISTANCE PROTEIN MDTH"/>
    <property type="match status" value="1"/>
</dbReference>
<feature type="transmembrane region" description="Helical" evidence="8">
    <location>
        <begin position="73"/>
        <end position="96"/>
    </location>
</feature>
<evidence type="ECO:0000256" key="8">
    <source>
        <dbReference type="SAM" id="Phobius"/>
    </source>
</evidence>
<feature type="transmembrane region" description="Helical" evidence="8">
    <location>
        <begin position="358"/>
        <end position="375"/>
    </location>
</feature>
<evidence type="ECO:0000256" key="4">
    <source>
        <dbReference type="ARBA" id="ARBA00022692"/>
    </source>
</evidence>
<dbReference type="InterPro" id="IPR020846">
    <property type="entry name" value="MFS_dom"/>
</dbReference>
<feature type="transmembrane region" description="Helical" evidence="8">
    <location>
        <begin position="7"/>
        <end position="30"/>
    </location>
</feature>
<keyword evidence="2" id="KW-0813">Transport</keyword>
<feature type="transmembrane region" description="Helical" evidence="8">
    <location>
        <begin position="238"/>
        <end position="255"/>
    </location>
</feature>
<dbReference type="SUPFAM" id="SSF103473">
    <property type="entry name" value="MFS general substrate transporter"/>
    <property type="match status" value="1"/>
</dbReference>
<sequence>MRDIPRVVWTLAAGRFVNAAGSFVAFYLFLYLTGPRGLPVGQAGLISGALGAGMLLGNFTGGWFGDRFGHRRTLLVASAVAGLGTLAIPWLPVIALAVTMPVVGYAGAASGVSQGALVALAVPAGERRRSVAITRAAFNAGCVIGPPVGALLSTYSFSWLFVLDGALTLLVRAVTARLLPADPARPSRQGTGLPDLWRAVRADRGLLVLLPAVVVVDVVYRQLYSTLPVYLRDHGQPVGLYAGLIALGSGMILCLEIPATMMLRRRSALGLIGTGYCLVGLGFGLFSLGTVAWLAVAAMIVLTCGEILYKTTATAHVLDAAPPALVGQYQGLYMGAATSGTILAPPVGALVYTVAPGLLWPLCAVAAITAGLVAFGSGRRSGTGTATPPADRAGTTPDGSPDRTAATAAVTGPAT</sequence>
<dbReference type="Pfam" id="PF07690">
    <property type="entry name" value="MFS_1"/>
    <property type="match status" value="1"/>
</dbReference>
<dbReference type="Gene3D" id="1.20.1250.20">
    <property type="entry name" value="MFS general substrate transporter like domains"/>
    <property type="match status" value="1"/>
</dbReference>
<dbReference type="EMBL" id="JBHSPR010000085">
    <property type="protein sequence ID" value="MFC6023363.1"/>
    <property type="molecule type" value="Genomic_DNA"/>
</dbReference>
<feature type="compositionally biased region" description="Low complexity" evidence="7">
    <location>
        <begin position="404"/>
        <end position="415"/>
    </location>
</feature>
<organism evidence="10 11">
    <name type="scientific">Plantactinospora solaniradicis</name>
    <dbReference type="NCBI Taxonomy" id="1723736"/>
    <lineage>
        <taxon>Bacteria</taxon>
        <taxon>Bacillati</taxon>
        <taxon>Actinomycetota</taxon>
        <taxon>Actinomycetes</taxon>
        <taxon>Micromonosporales</taxon>
        <taxon>Micromonosporaceae</taxon>
        <taxon>Plantactinospora</taxon>
    </lineage>
</organism>
<feature type="domain" description="Major facilitator superfamily (MFS) profile" evidence="9">
    <location>
        <begin position="7"/>
        <end position="381"/>
    </location>
</feature>
<evidence type="ECO:0000256" key="7">
    <source>
        <dbReference type="SAM" id="MobiDB-lite"/>
    </source>
</evidence>
<evidence type="ECO:0000256" key="1">
    <source>
        <dbReference type="ARBA" id="ARBA00004651"/>
    </source>
</evidence>
<gene>
    <name evidence="10" type="ORF">ACFP2T_45320</name>
</gene>
<feature type="transmembrane region" description="Helical" evidence="8">
    <location>
        <begin position="292"/>
        <end position="309"/>
    </location>
</feature>
<evidence type="ECO:0000256" key="6">
    <source>
        <dbReference type="ARBA" id="ARBA00023136"/>
    </source>
</evidence>
<feature type="transmembrane region" description="Helical" evidence="8">
    <location>
        <begin position="42"/>
        <end position="61"/>
    </location>
</feature>
<protein>
    <submittedName>
        <fullName evidence="10">MFS transporter</fullName>
    </submittedName>
</protein>
<dbReference type="PANTHER" id="PTHR23517">
    <property type="entry name" value="RESISTANCE PROTEIN MDTM, PUTATIVE-RELATED-RELATED"/>
    <property type="match status" value="1"/>
</dbReference>
<feature type="region of interest" description="Disordered" evidence="7">
    <location>
        <begin position="379"/>
        <end position="415"/>
    </location>
</feature>
<feature type="transmembrane region" description="Helical" evidence="8">
    <location>
        <begin position="267"/>
        <end position="286"/>
    </location>
</feature>
<name>A0ABW1KSN9_9ACTN</name>
<keyword evidence="5 8" id="KW-1133">Transmembrane helix</keyword>
<dbReference type="InterPro" id="IPR011701">
    <property type="entry name" value="MFS"/>
</dbReference>
<feature type="transmembrane region" description="Helical" evidence="8">
    <location>
        <begin position="136"/>
        <end position="153"/>
    </location>
</feature>
<evidence type="ECO:0000256" key="2">
    <source>
        <dbReference type="ARBA" id="ARBA00022448"/>
    </source>
</evidence>
<proteinExistence type="predicted"/>
<evidence type="ECO:0000259" key="9">
    <source>
        <dbReference type="PROSITE" id="PS50850"/>
    </source>
</evidence>
<keyword evidence="6 8" id="KW-0472">Membrane</keyword>